<dbReference type="PANTHER" id="PTHR47197:SF3">
    <property type="entry name" value="DIHYDRO-HEME D1 DEHYDROGENASE"/>
    <property type="match status" value="1"/>
</dbReference>
<evidence type="ECO:0000256" key="3">
    <source>
        <dbReference type="ARBA" id="ARBA00023004"/>
    </source>
</evidence>
<evidence type="ECO:0000256" key="1">
    <source>
        <dbReference type="ARBA" id="ARBA00022617"/>
    </source>
</evidence>
<dbReference type="InterPro" id="IPR051200">
    <property type="entry name" value="Host-pathogen_enzymatic-act"/>
</dbReference>
<dbReference type="GO" id="GO:0009055">
    <property type="term" value="F:electron transfer activity"/>
    <property type="evidence" value="ECO:0007669"/>
    <property type="project" value="InterPro"/>
</dbReference>
<name>A0A382A462_9ZZZZ</name>
<gene>
    <name evidence="6" type="ORF">METZ01_LOCUS148885</name>
</gene>
<dbReference type="GO" id="GO:0016491">
    <property type="term" value="F:oxidoreductase activity"/>
    <property type="evidence" value="ECO:0007669"/>
    <property type="project" value="InterPro"/>
</dbReference>
<dbReference type="InterPro" id="IPR015943">
    <property type="entry name" value="WD40/YVTN_repeat-like_dom_sf"/>
</dbReference>
<dbReference type="Gene3D" id="2.130.10.10">
    <property type="entry name" value="YVTN repeat-like/Quinoprotein amine dehydrogenase"/>
    <property type="match status" value="2"/>
</dbReference>
<dbReference type="InterPro" id="IPR036909">
    <property type="entry name" value="Cyt_c-like_dom_sf"/>
</dbReference>
<dbReference type="Pfam" id="PF21419">
    <property type="entry name" value="RoxA-like_Cyt-c"/>
    <property type="match status" value="1"/>
</dbReference>
<dbReference type="Pfam" id="PF03150">
    <property type="entry name" value="CCP_MauG"/>
    <property type="match status" value="1"/>
</dbReference>
<dbReference type="InterPro" id="IPR011964">
    <property type="entry name" value="YVTN_b-propeller_repeat"/>
</dbReference>
<feature type="domain" description="Cytochrome c" evidence="5">
    <location>
        <begin position="397"/>
        <end position="514"/>
    </location>
</feature>
<keyword evidence="1" id="KW-0349">Heme</keyword>
<evidence type="ECO:0000256" key="2">
    <source>
        <dbReference type="ARBA" id="ARBA00022723"/>
    </source>
</evidence>
<dbReference type="InterPro" id="IPR019405">
    <property type="entry name" value="Lactonase_7-beta_prop"/>
</dbReference>
<evidence type="ECO:0000313" key="6">
    <source>
        <dbReference type="EMBL" id="SVA96031.1"/>
    </source>
</evidence>
<dbReference type="InterPro" id="IPR004852">
    <property type="entry name" value="Di-haem_cyt_c_peroxidsae"/>
</dbReference>
<dbReference type="EMBL" id="UINC01023749">
    <property type="protein sequence ID" value="SVA96031.1"/>
    <property type="molecule type" value="Genomic_DNA"/>
</dbReference>
<dbReference type="AlphaFoldDB" id="A0A382A462"/>
<dbReference type="Gene3D" id="1.10.760.10">
    <property type="entry name" value="Cytochrome c-like domain"/>
    <property type="match status" value="2"/>
</dbReference>
<dbReference type="SUPFAM" id="SSF50974">
    <property type="entry name" value="Nitrous oxide reductase, N-terminal domain"/>
    <property type="match status" value="1"/>
</dbReference>
<dbReference type="Pfam" id="PF10282">
    <property type="entry name" value="Lactonase"/>
    <property type="match status" value="2"/>
</dbReference>
<dbReference type="GO" id="GO:0020037">
    <property type="term" value="F:heme binding"/>
    <property type="evidence" value="ECO:0007669"/>
    <property type="project" value="InterPro"/>
</dbReference>
<keyword evidence="3" id="KW-0408">Iron</keyword>
<feature type="compositionally biased region" description="Basic and acidic residues" evidence="4">
    <location>
        <begin position="553"/>
        <end position="572"/>
    </location>
</feature>
<protein>
    <recommendedName>
        <fullName evidence="5">Cytochrome c domain-containing protein</fullName>
    </recommendedName>
</protein>
<accession>A0A382A462</accession>
<keyword evidence="2" id="KW-0479">Metal-binding</keyword>
<sequence length="636" mass="67429">MIKSICVMVILLLILPVVLISMMAGCSGVSQTVDTSTTEVTVQAKIEPTAVSTISSAAEVSTINLSHVVPLSRSRSASALSVSPDGKLVIAVNPDNNSITLIDAINLVVLTEIPVGDTPRTLSITPDSETVLVANHGSATISKVDISLAEEVAQFPVGSMPYGVVTDGVNAFITEFGLGTVSKIDLITGKLLSRIPVDTFPSGLALSRDGQRLFITHFSTGILTVIDQETFTVYGKASTGADTNLSQFIAVAPDGTKAYLPQTRSNITNTALLFDTTVFPVVNVLDLTKLQLLVRERITLDTADEPVNMPFAVALSPDAKTLYLANAGSDDVSVIDLDSNSSLAHLSVGSNPRGLAITPDGSRIFVNNVLDGTLSVINAETLTVTNTILVTNISLTPTVLLGKKLFNSAAEPALTTDNWISCATCHFDGTMDSRTWLGFPDGPRNTPALFGVAQTLPIHWSGDLDELQDVEITIREIQFGNGLVEGKAHDSLGPPHAGLSTELDALSVYLSSIRVPPSPYRSDSQAINHGRSVFKTLGCQTCHTPPLYTDLKSHDVGTGDPAKEKNSHDGGSKFDTPSLRGIWLTAPYFHDGSAATLQKVFQTGTTHNVSDKIDDSNLKALIDFLLALPDDTSNPD</sequence>
<dbReference type="InterPro" id="IPR009056">
    <property type="entry name" value="Cyt_c-like_dom"/>
</dbReference>
<evidence type="ECO:0000259" key="5">
    <source>
        <dbReference type="PROSITE" id="PS51007"/>
    </source>
</evidence>
<dbReference type="SUPFAM" id="SSF46626">
    <property type="entry name" value="Cytochrome c"/>
    <property type="match status" value="2"/>
</dbReference>
<dbReference type="PROSITE" id="PS51007">
    <property type="entry name" value="CYTC"/>
    <property type="match status" value="2"/>
</dbReference>
<reference evidence="6" key="1">
    <citation type="submission" date="2018-05" db="EMBL/GenBank/DDBJ databases">
        <authorList>
            <person name="Lanie J.A."/>
            <person name="Ng W.-L."/>
            <person name="Kazmierczak K.M."/>
            <person name="Andrzejewski T.M."/>
            <person name="Davidsen T.M."/>
            <person name="Wayne K.J."/>
            <person name="Tettelin H."/>
            <person name="Glass J.I."/>
            <person name="Rusch D."/>
            <person name="Podicherti R."/>
            <person name="Tsui H.-C.T."/>
            <person name="Winkler M.E."/>
        </authorList>
    </citation>
    <scope>NUCLEOTIDE SEQUENCE</scope>
</reference>
<organism evidence="6">
    <name type="scientific">marine metagenome</name>
    <dbReference type="NCBI Taxonomy" id="408172"/>
    <lineage>
        <taxon>unclassified sequences</taxon>
        <taxon>metagenomes</taxon>
        <taxon>ecological metagenomes</taxon>
    </lineage>
</organism>
<dbReference type="PROSITE" id="PS51257">
    <property type="entry name" value="PROKAR_LIPOPROTEIN"/>
    <property type="match status" value="1"/>
</dbReference>
<evidence type="ECO:0000256" key="4">
    <source>
        <dbReference type="SAM" id="MobiDB-lite"/>
    </source>
</evidence>
<feature type="domain" description="Cytochrome c" evidence="5">
    <location>
        <begin position="525"/>
        <end position="629"/>
    </location>
</feature>
<dbReference type="NCBIfam" id="TIGR02276">
    <property type="entry name" value="beta_rpt_yvtn"/>
    <property type="match status" value="2"/>
</dbReference>
<proteinExistence type="predicted"/>
<feature type="region of interest" description="Disordered" evidence="4">
    <location>
        <begin position="553"/>
        <end position="574"/>
    </location>
</feature>
<dbReference type="GO" id="GO:0046872">
    <property type="term" value="F:metal ion binding"/>
    <property type="evidence" value="ECO:0007669"/>
    <property type="project" value="UniProtKB-KW"/>
</dbReference>
<dbReference type="PANTHER" id="PTHR47197">
    <property type="entry name" value="PROTEIN NIRF"/>
    <property type="match status" value="1"/>
</dbReference>
<dbReference type="InterPro" id="IPR011045">
    <property type="entry name" value="N2O_reductase_N"/>
</dbReference>